<organism evidence="3 4">
    <name type="scientific">Salinimicrobium catena</name>
    <dbReference type="NCBI Taxonomy" id="390640"/>
    <lineage>
        <taxon>Bacteria</taxon>
        <taxon>Pseudomonadati</taxon>
        <taxon>Bacteroidota</taxon>
        <taxon>Flavobacteriia</taxon>
        <taxon>Flavobacteriales</taxon>
        <taxon>Flavobacteriaceae</taxon>
        <taxon>Salinimicrobium</taxon>
    </lineage>
</organism>
<name>A0A1H5MVR6_9FLAO</name>
<keyword evidence="4" id="KW-1185">Reference proteome</keyword>
<dbReference type="CDD" id="cd06587">
    <property type="entry name" value="VOC"/>
    <property type="match status" value="1"/>
</dbReference>
<evidence type="ECO:0000256" key="1">
    <source>
        <dbReference type="ARBA" id="ARBA00022723"/>
    </source>
</evidence>
<protein>
    <submittedName>
        <fullName evidence="3">Catechol 2,3-dioxygenase</fullName>
    </submittedName>
</protein>
<gene>
    <name evidence="3" type="ORF">SAMN04488034_103143</name>
</gene>
<dbReference type="Proteomes" id="UP000199448">
    <property type="component" value="Unassembled WGS sequence"/>
</dbReference>
<dbReference type="AlphaFoldDB" id="A0A1H5MVR6"/>
<dbReference type="PANTHER" id="PTHR36113">
    <property type="entry name" value="LYASE, PUTATIVE-RELATED-RELATED"/>
    <property type="match status" value="1"/>
</dbReference>
<dbReference type="STRING" id="390640.SAMN04488034_103143"/>
<sequence length="132" mass="15775">MKGIIGHIFLNVKDFNESEFFYDNLLTLIGFEIDHVDEGDFGKLKSYKQGEHNIWIRFDRQKESKEFVRDVGLDHLAFELQSESEIDKTYEAVKNLNVKITREPRKYPEYSETYYSFFFRDPNGIPLETYLQ</sequence>
<dbReference type="InterPro" id="IPR051332">
    <property type="entry name" value="Fosfomycin_Res_Enzymes"/>
</dbReference>
<dbReference type="SUPFAM" id="SSF54593">
    <property type="entry name" value="Glyoxalase/Bleomycin resistance protein/Dihydroxybiphenyl dioxygenase"/>
    <property type="match status" value="1"/>
</dbReference>
<dbReference type="InterPro" id="IPR037523">
    <property type="entry name" value="VOC_core"/>
</dbReference>
<dbReference type="PROSITE" id="PS51819">
    <property type="entry name" value="VOC"/>
    <property type="match status" value="1"/>
</dbReference>
<accession>A0A1H5MVR6</accession>
<evidence type="ECO:0000313" key="3">
    <source>
        <dbReference type="EMBL" id="SEE93432.1"/>
    </source>
</evidence>
<dbReference type="Gene3D" id="3.10.180.10">
    <property type="entry name" value="2,3-Dihydroxybiphenyl 1,2-Dioxygenase, domain 1"/>
    <property type="match status" value="1"/>
</dbReference>
<keyword evidence="3" id="KW-0560">Oxidoreductase</keyword>
<feature type="domain" description="VOC" evidence="2">
    <location>
        <begin position="4"/>
        <end position="132"/>
    </location>
</feature>
<dbReference type="EMBL" id="FNUG01000003">
    <property type="protein sequence ID" value="SEE93432.1"/>
    <property type="molecule type" value="Genomic_DNA"/>
</dbReference>
<reference evidence="3 4" key="1">
    <citation type="submission" date="2016-10" db="EMBL/GenBank/DDBJ databases">
        <authorList>
            <person name="de Groot N.N."/>
        </authorList>
    </citation>
    <scope>NUCLEOTIDE SEQUENCE [LARGE SCALE GENOMIC DNA]</scope>
    <source>
        <strain evidence="3 4">DSM 23553</strain>
    </source>
</reference>
<dbReference type="Pfam" id="PF00903">
    <property type="entry name" value="Glyoxalase"/>
    <property type="match status" value="1"/>
</dbReference>
<dbReference type="PANTHER" id="PTHR36113:SF6">
    <property type="entry name" value="FOSFOMYCIN RESISTANCE PROTEIN FOSX"/>
    <property type="match status" value="1"/>
</dbReference>
<evidence type="ECO:0000259" key="2">
    <source>
        <dbReference type="PROSITE" id="PS51819"/>
    </source>
</evidence>
<dbReference type="GO" id="GO:0046872">
    <property type="term" value="F:metal ion binding"/>
    <property type="evidence" value="ECO:0007669"/>
    <property type="project" value="UniProtKB-KW"/>
</dbReference>
<dbReference type="RefSeq" id="WP_093113090.1">
    <property type="nucleotide sequence ID" value="NZ_FNGG01000003.1"/>
</dbReference>
<keyword evidence="3" id="KW-0223">Dioxygenase</keyword>
<dbReference type="OrthoDB" id="9795618at2"/>
<proteinExistence type="predicted"/>
<dbReference type="InterPro" id="IPR004360">
    <property type="entry name" value="Glyas_Fos-R_dOase_dom"/>
</dbReference>
<keyword evidence="1" id="KW-0479">Metal-binding</keyword>
<evidence type="ECO:0000313" key="4">
    <source>
        <dbReference type="Proteomes" id="UP000199448"/>
    </source>
</evidence>
<dbReference type="GO" id="GO:0051213">
    <property type="term" value="F:dioxygenase activity"/>
    <property type="evidence" value="ECO:0007669"/>
    <property type="project" value="UniProtKB-KW"/>
</dbReference>
<dbReference type="InterPro" id="IPR029068">
    <property type="entry name" value="Glyas_Bleomycin-R_OHBP_Dase"/>
</dbReference>